<dbReference type="Proteomes" id="UP001148203">
    <property type="component" value="Unassembled WGS sequence"/>
</dbReference>
<evidence type="ECO:0000313" key="3">
    <source>
        <dbReference type="Proteomes" id="UP001148203"/>
    </source>
</evidence>
<organism evidence="2 3">
    <name type="scientific">Pseudomonas fontis</name>
    <dbReference type="NCBI Taxonomy" id="2942633"/>
    <lineage>
        <taxon>Bacteria</taxon>
        <taxon>Pseudomonadati</taxon>
        <taxon>Pseudomonadota</taxon>
        <taxon>Gammaproteobacteria</taxon>
        <taxon>Pseudomonadales</taxon>
        <taxon>Pseudomonadaceae</taxon>
        <taxon>Pseudomonas</taxon>
    </lineage>
</organism>
<dbReference type="RefSeq" id="WP_273910088.1">
    <property type="nucleotide sequence ID" value="NZ_JAMDGX010000021.1"/>
</dbReference>
<comment type="caution">
    <text evidence="2">The sequence shown here is derived from an EMBL/GenBank/DDBJ whole genome shotgun (WGS) entry which is preliminary data.</text>
</comment>
<proteinExistence type="predicted"/>
<dbReference type="EMBL" id="JAMDGY010000015">
    <property type="protein sequence ID" value="MDD0990066.1"/>
    <property type="molecule type" value="Genomic_DNA"/>
</dbReference>
<name>A0ABT5NPG5_9PSED</name>
<reference evidence="2 3" key="1">
    <citation type="submission" date="2022-05" db="EMBL/GenBank/DDBJ databases">
        <title>Novel Pseudomonas spp. Isolated from a Rainbow Trout Aquaculture Facility.</title>
        <authorList>
            <person name="Testerman T."/>
            <person name="Graf J."/>
        </authorList>
    </citation>
    <scope>NUCLEOTIDE SEQUENCE [LARGE SCALE GENOMIC DNA]</scope>
    <source>
        <strain evidence="2 3">ID681</strain>
    </source>
</reference>
<gene>
    <name evidence="2" type="ORF">M5G11_05895</name>
</gene>
<dbReference type="InterPro" id="IPR014992">
    <property type="entry name" value="DUF1842"/>
</dbReference>
<protein>
    <submittedName>
        <fullName evidence="2">DUF1842 domain-containing protein</fullName>
    </submittedName>
</protein>
<keyword evidence="3" id="KW-1185">Reference proteome</keyword>
<dbReference type="Pfam" id="PF08896">
    <property type="entry name" value="DUF1842"/>
    <property type="match status" value="1"/>
</dbReference>
<feature type="domain" description="DUF1842" evidence="1">
    <location>
        <begin position="4"/>
        <end position="111"/>
    </location>
</feature>
<accession>A0ABT5NPG5</accession>
<sequence length="160" mass="17393">MPAVGLFHTRINVTTGLLGAPVLTLDLLVNTPAKRVSGVARIFQSTYPPLNFHADVWGEYSDLLLGEGEAHIVLNLTGSPSGPFSTLEQTFHLHGILAADWESGTASYRYLPLNGPERHWQVVPHASVHQAPTETAQTHKAAAEHSHTRLRALIRQPANA</sequence>
<evidence type="ECO:0000259" key="1">
    <source>
        <dbReference type="Pfam" id="PF08896"/>
    </source>
</evidence>
<evidence type="ECO:0000313" key="2">
    <source>
        <dbReference type="EMBL" id="MDD0990066.1"/>
    </source>
</evidence>